<dbReference type="STRING" id="559304.G8Y3I8"/>
<evidence type="ECO:0000313" key="12">
    <source>
        <dbReference type="EMBL" id="CCE85256.1"/>
    </source>
</evidence>
<evidence type="ECO:0000256" key="6">
    <source>
        <dbReference type="ARBA" id="ARBA00022691"/>
    </source>
</evidence>
<dbReference type="Pfam" id="PF00588">
    <property type="entry name" value="SpoU_methylase"/>
    <property type="match status" value="1"/>
</dbReference>
<evidence type="ECO:0000256" key="7">
    <source>
        <dbReference type="ARBA" id="ARBA00022946"/>
    </source>
</evidence>
<comment type="similarity">
    <text evidence="2">Belongs to the class IV-like SAM-binding methyltransferase superfamily. RNA methyltransferase TrmH family.</text>
</comment>
<keyword evidence="5" id="KW-0808">Transferase</keyword>
<dbReference type="InterPro" id="IPR047261">
    <property type="entry name" value="MRM1_MeTrfase_dom"/>
</dbReference>
<sequence>MVASEHRGRQKAIRAGMLKIYIRALSGSATRAKGQGPKPAFRSRYEKEGPVSLAKSLAARKDDQKPWEEVGLTKDEYFMRKYGNISEERREALQRKVERQRRARNMRKEHTKDQREDFKVQKDPKKEPNNEPARVESWDRGIGNPLSEYLYGTHAVFAALSARRRESFSKLLVQSSRVIPGDVAKVAKELGLKVEQQLSKRELNHLTNNGVHNGVILETKPLVPPLLGALGDCDGSDATYEVSTINELYGTTAQVQRAVARAAAAPAEPAFPLGIYVDSITDPQNIGAIARSAFYLGADFLIVPSHNTAKIGPVAAKAAAGALDLLDLYQVDNPLHFIDASSRHGWSIVSSDASPHVHPNRKIASTLATKAIEVGELPSILRSSPVLLVMGSEGDGIRANIKLKSDYIVSLHQQRAIHNHIVDSLNVSVASALLLSKCLN</sequence>
<feature type="compositionally biased region" description="Basic and acidic residues" evidence="10">
    <location>
        <begin position="106"/>
        <end position="138"/>
    </location>
</feature>
<proteinExistence type="inferred from homology"/>
<dbReference type="InterPro" id="IPR001537">
    <property type="entry name" value="SpoU_MeTrfase"/>
</dbReference>
<dbReference type="InParanoid" id="G8Y3I8"/>
<evidence type="ECO:0000313" key="13">
    <source>
        <dbReference type="Proteomes" id="UP000005222"/>
    </source>
</evidence>
<dbReference type="InterPro" id="IPR029026">
    <property type="entry name" value="tRNA_m1G_MTases_N"/>
</dbReference>
<dbReference type="OrthoDB" id="270651at2759"/>
<dbReference type="eggNOG" id="KOG0838">
    <property type="taxonomic scope" value="Eukaryota"/>
</dbReference>
<dbReference type="OMA" id="HNGCILE"/>
<organism evidence="12 13">
    <name type="scientific">Pichia sorbitophila (strain ATCC MYA-4447 / BCRC 22081 / CBS 7064 / NBRC 10061 / NRRL Y-12695)</name>
    <name type="common">Hybrid yeast</name>
    <dbReference type="NCBI Taxonomy" id="559304"/>
    <lineage>
        <taxon>Eukaryota</taxon>
        <taxon>Fungi</taxon>
        <taxon>Dikarya</taxon>
        <taxon>Ascomycota</taxon>
        <taxon>Saccharomycotina</taxon>
        <taxon>Pichiomycetes</taxon>
        <taxon>Debaryomycetaceae</taxon>
        <taxon>Millerozyma</taxon>
    </lineage>
</organism>
<keyword evidence="6" id="KW-0949">S-adenosyl-L-methionine</keyword>
<dbReference type="InterPro" id="IPR004441">
    <property type="entry name" value="rRNA_MeTrfase_TrmH"/>
</dbReference>
<keyword evidence="8" id="KW-0496">Mitochondrion</keyword>
<dbReference type="SUPFAM" id="SSF55315">
    <property type="entry name" value="L30e-like"/>
    <property type="match status" value="1"/>
</dbReference>
<evidence type="ECO:0000256" key="3">
    <source>
        <dbReference type="ARBA" id="ARBA00022552"/>
    </source>
</evidence>
<dbReference type="InterPro" id="IPR013123">
    <property type="entry name" value="SpoU_subst-bd"/>
</dbReference>
<dbReference type="Gene3D" id="3.40.1280.10">
    <property type="match status" value="1"/>
</dbReference>
<dbReference type="EMBL" id="FO082047">
    <property type="protein sequence ID" value="CCE85256.1"/>
    <property type="molecule type" value="Genomic_DNA"/>
</dbReference>
<dbReference type="PANTHER" id="PTHR46103">
    <property type="entry name" value="RRNA METHYLTRANSFERASE 1, MITOCHONDRIAL"/>
    <property type="match status" value="1"/>
</dbReference>
<dbReference type="Pfam" id="PF08032">
    <property type="entry name" value="SpoU_sub_bind"/>
    <property type="match status" value="1"/>
</dbReference>
<dbReference type="GO" id="GO:0005739">
    <property type="term" value="C:mitochondrion"/>
    <property type="evidence" value="ECO:0007669"/>
    <property type="project" value="UniProtKB-SubCell"/>
</dbReference>
<evidence type="ECO:0000259" key="11">
    <source>
        <dbReference type="SMART" id="SM00967"/>
    </source>
</evidence>
<dbReference type="PANTHER" id="PTHR46103:SF1">
    <property type="entry name" value="RRNA METHYLTRANSFERASE 1, MITOCHONDRIAL"/>
    <property type="match status" value="1"/>
</dbReference>
<keyword evidence="13" id="KW-1185">Reference proteome</keyword>
<gene>
    <name evidence="12" type="primary">Piso0_004838</name>
    <name evidence="12" type="ORF">GNLVRS01_PISO0M02102g</name>
</gene>
<dbReference type="Gene3D" id="3.30.1330.30">
    <property type="match status" value="1"/>
</dbReference>
<evidence type="ECO:0000256" key="9">
    <source>
        <dbReference type="ARBA" id="ARBA00034881"/>
    </source>
</evidence>
<reference evidence="12 13" key="1">
    <citation type="journal article" date="2012" name="G3 (Bethesda)">
        <title>Pichia sorbitophila, an interspecies yeast hybrid reveals early steps of genome resolution following polyploidization.</title>
        <authorList>
            <person name="Leh Louis V."/>
            <person name="Despons L."/>
            <person name="Friedrich A."/>
            <person name="Martin T."/>
            <person name="Durrens P."/>
            <person name="Casaregola S."/>
            <person name="Neuveglise C."/>
            <person name="Fairhead C."/>
            <person name="Marck C."/>
            <person name="Cruz J.A."/>
            <person name="Straub M.L."/>
            <person name="Kugler V."/>
            <person name="Sacerdot C."/>
            <person name="Uzunov Z."/>
            <person name="Thierry A."/>
            <person name="Weiss S."/>
            <person name="Bleykasten C."/>
            <person name="De Montigny J."/>
            <person name="Jacques N."/>
            <person name="Jung P."/>
            <person name="Lemaire M."/>
            <person name="Mallet S."/>
            <person name="Morel G."/>
            <person name="Richard G.F."/>
            <person name="Sarkar A."/>
            <person name="Savel G."/>
            <person name="Schacherer J."/>
            <person name="Seret M.L."/>
            <person name="Talla E."/>
            <person name="Samson G."/>
            <person name="Jubin C."/>
            <person name="Poulain J."/>
            <person name="Vacherie B."/>
            <person name="Barbe V."/>
            <person name="Pelletier E."/>
            <person name="Sherman D.J."/>
            <person name="Westhof E."/>
            <person name="Weissenbach J."/>
            <person name="Baret P.V."/>
            <person name="Wincker P."/>
            <person name="Gaillardin C."/>
            <person name="Dujon B."/>
            <person name="Souciet J.L."/>
        </authorList>
    </citation>
    <scope>NUCLEOTIDE SEQUENCE [LARGE SCALE GENOMIC DNA]</scope>
    <source>
        <strain evidence="13">ATCC MYA-4447 / BCRC 22081 / CBS 7064 / NBRC 10061 / NRRL Y-12695</strain>
    </source>
</reference>
<dbReference type="GO" id="GO:0016435">
    <property type="term" value="F:rRNA (guanine) methyltransferase activity"/>
    <property type="evidence" value="ECO:0007669"/>
    <property type="project" value="TreeGrafter"/>
</dbReference>
<dbReference type="GO" id="GO:0003723">
    <property type="term" value="F:RNA binding"/>
    <property type="evidence" value="ECO:0007669"/>
    <property type="project" value="InterPro"/>
</dbReference>
<accession>G8Y3I8</accession>
<evidence type="ECO:0000256" key="1">
    <source>
        <dbReference type="ARBA" id="ARBA00004173"/>
    </source>
</evidence>
<evidence type="ECO:0000256" key="4">
    <source>
        <dbReference type="ARBA" id="ARBA00022603"/>
    </source>
</evidence>
<dbReference type="CDD" id="cd18105">
    <property type="entry name" value="SpoU-like_MRM1"/>
    <property type="match status" value="1"/>
</dbReference>
<dbReference type="HOGENOM" id="CLU_021322_5_1_1"/>
<evidence type="ECO:0000256" key="5">
    <source>
        <dbReference type="ARBA" id="ARBA00022679"/>
    </source>
</evidence>
<keyword evidence="7" id="KW-0809">Transit peptide</keyword>
<evidence type="ECO:0000256" key="8">
    <source>
        <dbReference type="ARBA" id="ARBA00023128"/>
    </source>
</evidence>
<dbReference type="SUPFAM" id="SSF75217">
    <property type="entry name" value="alpha/beta knot"/>
    <property type="match status" value="1"/>
</dbReference>
<keyword evidence="3" id="KW-0698">rRNA processing</keyword>
<dbReference type="InterPro" id="IPR047182">
    <property type="entry name" value="MRM1"/>
</dbReference>
<dbReference type="AlphaFoldDB" id="G8Y3I8"/>
<evidence type="ECO:0000256" key="2">
    <source>
        <dbReference type="ARBA" id="ARBA00007228"/>
    </source>
</evidence>
<feature type="region of interest" description="Disordered" evidence="10">
    <location>
        <begin position="99"/>
        <end position="138"/>
    </location>
</feature>
<dbReference type="InterPro" id="IPR029028">
    <property type="entry name" value="Alpha/beta_knot_MTases"/>
</dbReference>
<name>G8Y3I8_PICSO</name>
<dbReference type="Proteomes" id="UP000005222">
    <property type="component" value="Chromosome M"/>
</dbReference>
<dbReference type="FunCoup" id="G8Y3I8">
    <property type="interactions" value="434"/>
</dbReference>
<dbReference type="SMART" id="SM00967">
    <property type="entry name" value="SpoU_sub_bind"/>
    <property type="match status" value="1"/>
</dbReference>
<keyword evidence="4" id="KW-0489">Methyltransferase</keyword>
<dbReference type="InterPro" id="IPR029064">
    <property type="entry name" value="Ribosomal_eL30-like_sf"/>
</dbReference>
<evidence type="ECO:0000256" key="10">
    <source>
        <dbReference type="SAM" id="MobiDB-lite"/>
    </source>
</evidence>
<comment type="subcellular location">
    <subcellularLocation>
        <location evidence="1">Mitochondrion</location>
    </subcellularLocation>
</comment>
<protein>
    <recommendedName>
        <fullName evidence="9">rRNA methyltransferase 1, mitochondrial</fullName>
    </recommendedName>
</protein>
<dbReference type="NCBIfam" id="TIGR00186">
    <property type="entry name" value="rRNA_methyl_3"/>
    <property type="match status" value="1"/>
</dbReference>
<feature type="domain" description="RNA 2-O ribose methyltransferase substrate binding" evidence="11">
    <location>
        <begin position="149"/>
        <end position="225"/>
    </location>
</feature>